<dbReference type="InterPro" id="IPR026008">
    <property type="entry name" value="Uridine_kinase"/>
</dbReference>
<keyword evidence="11 16" id="KW-0067">ATP-binding</keyword>
<dbReference type="CDD" id="cd02023">
    <property type="entry name" value="UMPK"/>
    <property type="match status" value="1"/>
</dbReference>
<dbReference type="EMBL" id="BSST01000001">
    <property type="protein sequence ID" value="GLX76854.1"/>
    <property type="molecule type" value="Genomic_DNA"/>
</dbReference>
<evidence type="ECO:0000256" key="1">
    <source>
        <dbReference type="ARBA" id="ARBA00004496"/>
    </source>
</evidence>
<proteinExistence type="inferred from homology"/>
<gene>
    <name evidence="16 19" type="primary">udk</name>
    <name evidence="19" type="ORF">tinsulaeT_01940</name>
</gene>
<dbReference type="NCBIfam" id="NF004018">
    <property type="entry name" value="PRK05480.1"/>
    <property type="match status" value="1"/>
</dbReference>
<evidence type="ECO:0000256" key="16">
    <source>
        <dbReference type="HAMAP-Rule" id="MF_00551"/>
    </source>
</evidence>
<evidence type="ECO:0000256" key="12">
    <source>
        <dbReference type="ARBA" id="ARBA00030641"/>
    </source>
</evidence>
<comment type="pathway">
    <text evidence="2 16 17">Pyrimidine metabolism; UMP biosynthesis via salvage pathway; UMP from uridine: step 1/1.</text>
</comment>
<dbReference type="GO" id="GO:0016301">
    <property type="term" value="F:kinase activity"/>
    <property type="evidence" value="ECO:0007669"/>
    <property type="project" value="UniProtKB-KW"/>
</dbReference>
<dbReference type="InterPro" id="IPR000764">
    <property type="entry name" value="Uridine_kinase-like"/>
</dbReference>
<evidence type="ECO:0000256" key="6">
    <source>
        <dbReference type="ARBA" id="ARBA00021478"/>
    </source>
</evidence>
<evidence type="ECO:0000256" key="14">
    <source>
        <dbReference type="ARBA" id="ARBA00047436"/>
    </source>
</evidence>
<dbReference type="PANTHER" id="PTHR10285">
    <property type="entry name" value="URIDINE KINASE"/>
    <property type="match status" value="1"/>
</dbReference>
<dbReference type="HAMAP" id="MF_00551">
    <property type="entry name" value="Uridine_kinase"/>
    <property type="match status" value="1"/>
</dbReference>
<evidence type="ECO:0000256" key="8">
    <source>
        <dbReference type="ARBA" id="ARBA00022679"/>
    </source>
</evidence>
<evidence type="ECO:0000256" key="4">
    <source>
        <dbReference type="ARBA" id="ARBA00005408"/>
    </source>
</evidence>
<evidence type="ECO:0000256" key="17">
    <source>
        <dbReference type="RuleBase" id="RU003825"/>
    </source>
</evidence>
<evidence type="ECO:0000256" key="5">
    <source>
        <dbReference type="ARBA" id="ARBA00012137"/>
    </source>
</evidence>
<feature type="domain" description="Phosphoribulokinase/uridine kinase" evidence="18">
    <location>
        <begin position="8"/>
        <end position="197"/>
    </location>
</feature>
<dbReference type="Gene3D" id="3.40.50.300">
    <property type="entry name" value="P-loop containing nucleotide triphosphate hydrolases"/>
    <property type="match status" value="1"/>
</dbReference>
<comment type="subcellular location">
    <subcellularLocation>
        <location evidence="1 16 17">Cytoplasm</location>
    </subcellularLocation>
</comment>
<evidence type="ECO:0000256" key="10">
    <source>
        <dbReference type="ARBA" id="ARBA00022777"/>
    </source>
</evidence>
<keyword evidence="20" id="KW-1185">Reference proteome</keyword>
<evidence type="ECO:0000256" key="15">
    <source>
        <dbReference type="ARBA" id="ARBA00048909"/>
    </source>
</evidence>
<dbReference type="Pfam" id="PF00485">
    <property type="entry name" value="PRK"/>
    <property type="match status" value="1"/>
</dbReference>
<comment type="catalytic activity">
    <reaction evidence="15 16 17">
        <text>uridine + ATP = UMP + ADP + H(+)</text>
        <dbReference type="Rhea" id="RHEA:16825"/>
        <dbReference type="ChEBI" id="CHEBI:15378"/>
        <dbReference type="ChEBI" id="CHEBI:16704"/>
        <dbReference type="ChEBI" id="CHEBI:30616"/>
        <dbReference type="ChEBI" id="CHEBI:57865"/>
        <dbReference type="ChEBI" id="CHEBI:456216"/>
        <dbReference type="EC" id="2.7.1.48"/>
    </reaction>
</comment>
<evidence type="ECO:0000313" key="20">
    <source>
        <dbReference type="Proteomes" id="UP001157186"/>
    </source>
</evidence>
<evidence type="ECO:0000256" key="11">
    <source>
        <dbReference type="ARBA" id="ARBA00022840"/>
    </source>
</evidence>
<evidence type="ECO:0000259" key="18">
    <source>
        <dbReference type="Pfam" id="PF00485"/>
    </source>
</evidence>
<keyword evidence="7 16" id="KW-0963">Cytoplasm</keyword>
<feature type="binding site" evidence="16">
    <location>
        <begin position="13"/>
        <end position="20"/>
    </location>
    <ligand>
        <name>ATP</name>
        <dbReference type="ChEBI" id="CHEBI:30616"/>
    </ligand>
</feature>
<evidence type="ECO:0000256" key="2">
    <source>
        <dbReference type="ARBA" id="ARBA00004690"/>
    </source>
</evidence>
<evidence type="ECO:0000256" key="7">
    <source>
        <dbReference type="ARBA" id="ARBA00022490"/>
    </source>
</evidence>
<reference evidence="19 20" key="1">
    <citation type="submission" date="2023-03" db="EMBL/GenBank/DDBJ databases">
        <title>Draft genome sequence of Thalassotalea insulae KCTC 62186T.</title>
        <authorList>
            <person name="Sawabe T."/>
        </authorList>
    </citation>
    <scope>NUCLEOTIDE SEQUENCE [LARGE SCALE GENOMIC DNA]</scope>
    <source>
        <strain evidence="19 20">KCTC 62186</strain>
    </source>
</reference>
<evidence type="ECO:0000313" key="19">
    <source>
        <dbReference type="EMBL" id="GLX76854.1"/>
    </source>
</evidence>
<name>A0ABQ6GNW0_9GAMM</name>
<accession>A0ABQ6GNW0</accession>
<comment type="similarity">
    <text evidence="4 16 17">Belongs to the uridine kinase family.</text>
</comment>
<dbReference type="PRINTS" id="PR00988">
    <property type="entry name" value="URIDINKINASE"/>
</dbReference>
<dbReference type="Proteomes" id="UP001157186">
    <property type="component" value="Unassembled WGS sequence"/>
</dbReference>
<dbReference type="InterPro" id="IPR027417">
    <property type="entry name" value="P-loop_NTPase"/>
</dbReference>
<dbReference type="EC" id="2.7.1.48" evidence="5 16"/>
<sequence>MHTIKPTIIAITGASASGKTLFAQTIFDELLAELGAQGITIIKEDAYYRAQDHLPLHEREKTNYDHPNAFEHELLSEHLTKLLNNQSVEMPVYCYQTHTRTKQTSLIQPTPIILVEGILLFTNPILRNCFDIKVYMDTPLDICLVRRIQRDTAERGRSLESITAQYLETVRPMYYQFIEPEKAWADIVITKGGKNRMAIEVLKAKIRQLIQQHIS</sequence>
<comment type="catalytic activity">
    <reaction evidence="14 17">
        <text>cytidine + ATP = CMP + ADP + H(+)</text>
        <dbReference type="Rhea" id="RHEA:24674"/>
        <dbReference type="ChEBI" id="CHEBI:15378"/>
        <dbReference type="ChEBI" id="CHEBI:17562"/>
        <dbReference type="ChEBI" id="CHEBI:30616"/>
        <dbReference type="ChEBI" id="CHEBI:60377"/>
        <dbReference type="ChEBI" id="CHEBI:456216"/>
        <dbReference type="EC" id="2.7.1.48"/>
    </reaction>
</comment>
<evidence type="ECO:0000256" key="3">
    <source>
        <dbReference type="ARBA" id="ARBA00004784"/>
    </source>
</evidence>
<evidence type="ECO:0000256" key="13">
    <source>
        <dbReference type="ARBA" id="ARBA00031452"/>
    </source>
</evidence>
<keyword evidence="9 16" id="KW-0547">Nucleotide-binding</keyword>
<keyword evidence="10 16" id="KW-0418">Kinase</keyword>
<evidence type="ECO:0000256" key="9">
    <source>
        <dbReference type="ARBA" id="ARBA00022741"/>
    </source>
</evidence>
<protein>
    <recommendedName>
        <fullName evidence="6 16">Uridine kinase</fullName>
        <ecNumber evidence="5 16">2.7.1.48</ecNumber>
    </recommendedName>
    <alternativeName>
        <fullName evidence="12 16">Cytidine monophosphokinase</fullName>
    </alternativeName>
    <alternativeName>
        <fullName evidence="13 16">Uridine monophosphokinase</fullName>
    </alternativeName>
</protein>
<organism evidence="19 20">
    <name type="scientific">Thalassotalea insulae</name>
    <dbReference type="NCBI Taxonomy" id="2056778"/>
    <lineage>
        <taxon>Bacteria</taxon>
        <taxon>Pseudomonadati</taxon>
        <taxon>Pseudomonadota</taxon>
        <taxon>Gammaproteobacteria</taxon>
        <taxon>Alteromonadales</taxon>
        <taxon>Colwelliaceae</taxon>
        <taxon>Thalassotalea</taxon>
    </lineage>
</organism>
<dbReference type="NCBIfam" id="TIGR00235">
    <property type="entry name" value="udk"/>
    <property type="match status" value="1"/>
</dbReference>
<dbReference type="InterPro" id="IPR006083">
    <property type="entry name" value="PRK/URK"/>
</dbReference>
<comment type="pathway">
    <text evidence="3 16 17">Pyrimidine metabolism; CTP biosynthesis via salvage pathway; CTP from cytidine: step 1/3.</text>
</comment>
<keyword evidence="8 16" id="KW-0808">Transferase</keyword>
<dbReference type="SUPFAM" id="SSF52540">
    <property type="entry name" value="P-loop containing nucleoside triphosphate hydrolases"/>
    <property type="match status" value="1"/>
</dbReference>
<comment type="caution">
    <text evidence="19">The sequence shown here is derived from an EMBL/GenBank/DDBJ whole genome shotgun (WGS) entry which is preliminary data.</text>
</comment>